<evidence type="ECO:0000313" key="4">
    <source>
        <dbReference type="Proteomes" id="UP000729402"/>
    </source>
</evidence>
<name>A0A8J5RBU7_ZIZPA</name>
<gene>
    <name evidence="3" type="ORF">GUJ93_ZPchr0009g832</name>
</gene>
<dbReference type="Pfam" id="PF12776">
    <property type="entry name" value="Myb_DNA-bind_3"/>
    <property type="match status" value="1"/>
</dbReference>
<comment type="caution">
    <text evidence="3">The sequence shown here is derived from an EMBL/GenBank/DDBJ whole genome shotgun (WGS) entry which is preliminary data.</text>
</comment>
<organism evidence="3 4">
    <name type="scientific">Zizania palustris</name>
    <name type="common">Northern wild rice</name>
    <dbReference type="NCBI Taxonomy" id="103762"/>
    <lineage>
        <taxon>Eukaryota</taxon>
        <taxon>Viridiplantae</taxon>
        <taxon>Streptophyta</taxon>
        <taxon>Embryophyta</taxon>
        <taxon>Tracheophyta</taxon>
        <taxon>Spermatophyta</taxon>
        <taxon>Magnoliopsida</taxon>
        <taxon>Liliopsida</taxon>
        <taxon>Poales</taxon>
        <taxon>Poaceae</taxon>
        <taxon>BOP clade</taxon>
        <taxon>Oryzoideae</taxon>
        <taxon>Oryzeae</taxon>
        <taxon>Zizaniinae</taxon>
        <taxon>Zizania</taxon>
    </lineage>
</organism>
<evidence type="ECO:0000313" key="3">
    <source>
        <dbReference type="EMBL" id="KAG8050996.1"/>
    </source>
</evidence>
<dbReference type="AlphaFoldDB" id="A0A8J5RBU7"/>
<reference evidence="3" key="1">
    <citation type="journal article" date="2021" name="bioRxiv">
        <title>Whole Genome Assembly and Annotation of Northern Wild Rice, Zizania palustris L., Supports a Whole Genome Duplication in the Zizania Genus.</title>
        <authorList>
            <person name="Haas M."/>
            <person name="Kono T."/>
            <person name="Macchietto M."/>
            <person name="Millas R."/>
            <person name="McGilp L."/>
            <person name="Shao M."/>
            <person name="Duquette J."/>
            <person name="Hirsch C.N."/>
            <person name="Kimball J."/>
        </authorList>
    </citation>
    <scope>NUCLEOTIDE SEQUENCE</scope>
    <source>
        <tissue evidence="3">Fresh leaf tissue</tissue>
    </source>
</reference>
<feature type="compositionally biased region" description="Polar residues" evidence="1">
    <location>
        <begin position="233"/>
        <end position="250"/>
    </location>
</feature>
<dbReference type="OrthoDB" id="666625at2759"/>
<reference evidence="3" key="2">
    <citation type="submission" date="2021-02" db="EMBL/GenBank/DDBJ databases">
        <authorList>
            <person name="Kimball J.A."/>
            <person name="Haas M.W."/>
            <person name="Macchietto M."/>
            <person name="Kono T."/>
            <person name="Duquette J."/>
            <person name="Shao M."/>
        </authorList>
    </citation>
    <scope>NUCLEOTIDE SEQUENCE</scope>
    <source>
        <tissue evidence="3">Fresh leaf tissue</tissue>
    </source>
</reference>
<dbReference type="EMBL" id="JAAALK010000289">
    <property type="protein sequence ID" value="KAG8050996.1"/>
    <property type="molecule type" value="Genomic_DNA"/>
</dbReference>
<accession>A0A8J5RBU7</accession>
<dbReference type="InterPro" id="IPR024752">
    <property type="entry name" value="Myb/SANT-like_dom"/>
</dbReference>
<protein>
    <recommendedName>
        <fullName evidence="2">Myb/SANT-like domain-containing protein</fullName>
    </recommendedName>
</protein>
<evidence type="ECO:0000259" key="2">
    <source>
        <dbReference type="Pfam" id="PF12776"/>
    </source>
</evidence>
<dbReference type="PANTHER" id="PTHR47127">
    <property type="entry name" value="10A19I.15"/>
    <property type="match status" value="1"/>
</dbReference>
<evidence type="ECO:0000256" key="1">
    <source>
        <dbReference type="SAM" id="MobiDB-lite"/>
    </source>
</evidence>
<proteinExistence type="predicted"/>
<sequence>MEYSAQNWDGGIPFFVGRSDSRSAAAHLHLRQRRGPSRLMDQRTKVLVCSAVVYWFLSTAMVELVEVVGGPTIHAIWTTPQSAFMLTHLANLVADGTRTSSGFKKVHLNACARAINEKFSTMKTGEQVKNHLKTWQRKFAKITRLRKLSASGWDENNFIITLDDEHYNSYVQDHKADAEFLNKPITHFTEMQTIFGNSMATGKFAKDSNSALGAEDVDGEMEDMDGNGESEMNTNGGSDANVSLDNQCPTSSASKAKRAKSSVTEEEGLIGAINRVGDKLACAIEKVATQPPPPPLNDDLPKDLFEMLTSLPGFESTHISVYYAYLVANPRMGRAFYKLPFEHKLNWVAMFIDDKFPGQ</sequence>
<dbReference type="Proteomes" id="UP000729402">
    <property type="component" value="Unassembled WGS sequence"/>
</dbReference>
<feature type="domain" description="Myb/SANT-like" evidence="2">
    <location>
        <begin position="77"/>
        <end position="170"/>
    </location>
</feature>
<feature type="region of interest" description="Disordered" evidence="1">
    <location>
        <begin position="218"/>
        <end position="261"/>
    </location>
</feature>
<feature type="compositionally biased region" description="Acidic residues" evidence="1">
    <location>
        <begin position="218"/>
        <end position="228"/>
    </location>
</feature>
<keyword evidence="4" id="KW-1185">Reference proteome</keyword>